<keyword evidence="2" id="KW-1185">Reference proteome</keyword>
<reference evidence="1 2" key="1">
    <citation type="submission" date="2020-11" db="EMBL/GenBank/DDBJ databases">
        <title>Treponema Peruensis nv. sp., first commensal Treponema isolated from human feces.</title>
        <authorList>
            <person name="Belkhou C."/>
            <person name="Raes J."/>
        </authorList>
    </citation>
    <scope>NUCLEOTIDE SEQUENCE [LARGE SCALE GENOMIC DNA]</scope>
    <source>
        <strain evidence="1 2">RCC2812</strain>
    </source>
</reference>
<dbReference type="RefSeq" id="WP_198443468.1">
    <property type="nucleotide sequence ID" value="NZ_CBCSHE010000004.1"/>
</dbReference>
<sequence length="73" mass="8662">MDKKTTLQLAELMRQLVSDVQGAPYPGNNFEPELYTIWYEHVQRNAQNCFEFLDANFPADKKEFNETLKKMFK</sequence>
<organism evidence="1 2">
    <name type="scientific">Treponema peruense</name>
    <dbReference type="NCBI Taxonomy" id="2787628"/>
    <lineage>
        <taxon>Bacteria</taxon>
        <taxon>Pseudomonadati</taxon>
        <taxon>Spirochaetota</taxon>
        <taxon>Spirochaetia</taxon>
        <taxon>Spirochaetales</taxon>
        <taxon>Treponemataceae</taxon>
        <taxon>Treponema</taxon>
    </lineage>
</organism>
<protein>
    <submittedName>
        <fullName evidence="1">Uncharacterized protein</fullName>
    </submittedName>
</protein>
<accession>A0A7T3RF90</accession>
<name>A0A7T3RF90_9SPIR</name>
<dbReference type="KEGG" id="tper:IWA51_05125"/>
<proteinExistence type="predicted"/>
<dbReference type="Proteomes" id="UP000595224">
    <property type="component" value="Chromosome"/>
</dbReference>
<dbReference type="EMBL" id="CP064936">
    <property type="protein sequence ID" value="QQA01980.1"/>
    <property type="molecule type" value="Genomic_DNA"/>
</dbReference>
<evidence type="ECO:0000313" key="1">
    <source>
        <dbReference type="EMBL" id="QQA01980.1"/>
    </source>
</evidence>
<dbReference type="AlphaFoldDB" id="A0A7T3RF90"/>
<evidence type="ECO:0000313" key="2">
    <source>
        <dbReference type="Proteomes" id="UP000595224"/>
    </source>
</evidence>
<gene>
    <name evidence="1" type="ORF">IWA51_05125</name>
</gene>